<dbReference type="CDD" id="cd01949">
    <property type="entry name" value="GGDEF"/>
    <property type="match status" value="1"/>
</dbReference>
<dbReference type="SMART" id="SM00052">
    <property type="entry name" value="EAL"/>
    <property type="match status" value="1"/>
</dbReference>
<dbReference type="InterPro" id="IPR029787">
    <property type="entry name" value="Nucleotide_cyclase"/>
</dbReference>
<dbReference type="InterPro" id="IPR033423">
    <property type="entry name" value="GAPES4"/>
</dbReference>
<dbReference type="PROSITE" id="PS50887">
    <property type="entry name" value="GGDEF"/>
    <property type="match status" value="1"/>
</dbReference>
<dbReference type="EMBL" id="AP024329">
    <property type="protein sequence ID" value="BCQ33117.1"/>
    <property type="molecule type" value="Genomic_DNA"/>
</dbReference>
<reference evidence="4 5" key="1">
    <citation type="submission" date="2021-01" db="EMBL/GenBank/DDBJ databases">
        <title>Complete genome sequence of Erwinia rhapontici MAFF 311153.</title>
        <authorList>
            <person name="Morohoshi T."/>
            <person name="Someya N."/>
        </authorList>
    </citation>
    <scope>NUCLEOTIDE SEQUENCE [LARGE SCALE GENOMIC DNA]</scope>
    <source>
        <strain evidence="4 5">MAFF 311153</strain>
    </source>
</reference>
<protein>
    <submittedName>
        <fullName evidence="4">RNase E specificity factor CsrD</fullName>
    </submittedName>
</protein>
<dbReference type="SUPFAM" id="SSF141868">
    <property type="entry name" value="EAL domain-like"/>
    <property type="match status" value="1"/>
</dbReference>
<feature type="domain" description="GGDEF" evidence="3">
    <location>
        <begin position="270"/>
        <end position="403"/>
    </location>
</feature>
<dbReference type="Pfam" id="PF00563">
    <property type="entry name" value="EAL"/>
    <property type="match status" value="1"/>
</dbReference>
<dbReference type="InterPro" id="IPR001633">
    <property type="entry name" value="EAL_dom"/>
</dbReference>
<gene>
    <name evidence="4" type="ORF">ERHA53_04600</name>
</gene>
<dbReference type="Pfam" id="PF17157">
    <property type="entry name" value="GAPES4"/>
    <property type="match status" value="1"/>
</dbReference>
<sequence>MTSSSPATQMGTRMRLTTKLSAIITLLCSLAMLLMLVGCVLSFFYLSNQRAEHRIQRMADDVDSALFTQSPQQIEAWLRQVMNPLQIERVKLNNGNAQLFQVTLHQPSLLEDEPNRYRQIQLPLTQHPGMTLHIQWVDSTRTWFASLIGATSLSLIIGVVAIMTLLLWQARRWLQQQLQGMERLEERAEAVIKGERATVKSGSVHEWPPKASSAIDLLLADLKEAGEQHNRIDTLIRAFAAQDARTGLNNRLFFDNQLTTLLEDPESVGTHGMVMMIRLPDFDSLRERWGHVQVQDYLFALVNMLSTFVLRYPGALLARYFRSDFAVLLPHRSVKDADGIASQLIKAVDTLPSTRMLDRDDMIHIGISGWHSGQSTLQVMENAERATRNATLQGGNNWSVGEGAQQDFARGSVKWRTLLENTLNRGGPRLYQKPAVNAKGEVHHREMMPRIFDGEKELLSAEYLPVIQQLGLAERYDRQMVKRIVTLIELWPEETLAIPLTLDSLLQRSFLNWLRDNLLQCTKSQRKRILFELAEADVCQHISRLTPVFRLLYGFGCGVAVNQAGLTVVSTAYIKQFQVRLIKLHPGLVRNIDRRTENQLFVQSLLESSKQTSTQVFAAGVRSREEWQTLLELGVTGGQGDFFAASEPVNSSVKKYSQRYRV</sequence>
<dbReference type="Proteomes" id="UP000677515">
    <property type="component" value="Chromosome"/>
</dbReference>
<evidence type="ECO:0000313" key="4">
    <source>
        <dbReference type="EMBL" id="BCQ33117.1"/>
    </source>
</evidence>
<dbReference type="PANTHER" id="PTHR33121">
    <property type="entry name" value="CYCLIC DI-GMP PHOSPHODIESTERASE PDEF"/>
    <property type="match status" value="1"/>
</dbReference>
<feature type="transmembrane region" description="Helical" evidence="1">
    <location>
        <begin position="143"/>
        <end position="168"/>
    </location>
</feature>
<dbReference type="InterPro" id="IPR035919">
    <property type="entry name" value="EAL_sf"/>
</dbReference>
<dbReference type="PANTHER" id="PTHR33121:SF32">
    <property type="entry name" value="RNASE E SPECIFICITY FACTOR CSRD"/>
    <property type="match status" value="1"/>
</dbReference>
<dbReference type="InterPro" id="IPR050706">
    <property type="entry name" value="Cyclic-di-GMP_PDE-like"/>
</dbReference>
<proteinExistence type="predicted"/>
<keyword evidence="1" id="KW-0812">Transmembrane</keyword>
<accession>A0ABM7MVC4</accession>
<dbReference type="Gene3D" id="3.20.20.450">
    <property type="entry name" value="EAL domain"/>
    <property type="match status" value="1"/>
</dbReference>
<dbReference type="SMART" id="SM00267">
    <property type="entry name" value="GGDEF"/>
    <property type="match status" value="1"/>
</dbReference>
<dbReference type="PROSITE" id="PS50883">
    <property type="entry name" value="EAL"/>
    <property type="match status" value="1"/>
</dbReference>
<keyword evidence="1" id="KW-0472">Membrane</keyword>
<keyword evidence="5" id="KW-1185">Reference proteome</keyword>
<dbReference type="InterPro" id="IPR043128">
    <property type="entry name" value="Rev_trsase/Diguanyl_cyclase"/>
</dbReference>
<dbReference type="SUPFAM" id="SSF55073">
    <property type="entry name" value="Nucleotide cyclase"/>
    <property type="match status" value="1"/>
</dbReference>
<keyword evidence="1" id="KW-1133">Transmembrane helix</keyword>
<dbReference type="NCBIfam" id="NF008281">
    <property type="entry name" value="PRK11059.1"/>
    <property type="match status" value="1"/>
</dbReference>
<organism evidence="4 5">
    <name type="scientific">Erwinia rhapontici</name>
    <name type="common">Pectobacterium rhapontici</name>
    <dbReference type="NCBI Taxonomy" id="55212"/>
    <lineage>
        <taxon>Bacteria</taxon>
        <taxon>Pseudomonadati</taxon>
        <taxon>Pseudomonadota</taxon>
        <taxon>Gammaproteobacteria</taxon>
        <taxon>Enterobacterales</taxon>
        <taxon>Erwiniaceae</taxon>
        <taxon>Erwinia</taxon>
    </lineage>
</organism>
<feature type="domain" description="EAL" evidence="2">
    <location>
        <begin position="412"/>
        <end position="660"/>
    </location>
</feature>
<dbReference type="Gene3D" id="3.30.70.270">
    <property type="match status" value="1"/>
</dbReference>
<feature type="transmembrane region" description="Helical" evidence="1">
    <location>
        <begin position="20"/>
        <end position="46"/>
    </location>
</feature>
<dbReference type="InterPro" id="IPR000160">
    <property type="entry name" value="GGDEF_dom"/>
</dbReference>
<dbReference type="Pfam" id="PF00990">
    <property type="entry name" value="GGDEF"/>
    <property type="match status" value="1"/>
</dbReference>
<evidence type="ECO:0000313" key="5">
    <source>
        <dbReference type="Proteomes" id="UP000677515"/>
    </source>
</evidence>
<name>A0ABM7MVC4_ERWRD</name>
<evidence type="ECO:0000256" key="1">
    <source>
        <dbReference type="SAM" id="Phobius"/>
    </source>
</evidence>
<evidence type="ECO:0000259" key="3">
    <source>
        <dbReference type="PROSITE" id="PS50887"/>
    </source>
</evidence>
<evidence type="ECO:0000259" key="2">
    <source>
        <dbReference type="PROSITE" id="PS50883"/>
    </source>
</evidence>